<accession>A0A1M4SRU6</accession>
<gene>
    <name evidence="2" type="ORF">SAMN02745133_00214</name>
</gene>
<evidence type="ECO:0008006" key="4">
    <source>
        <dbReference type="Google" id="ProtNLM"/>
    </source>
</evidence>
<keyword evidence="3" id="KW-1185">Reference proteome</keyword>
<feature type="transmembrane region" description="Helical" evidence="1">
    <location>
        <begin position="12"/>
        <end position="31"/>
    </location>
</feature>
<dbReference type="Proteomes" id="UP000184148">
    <property type="component" value="Unassembled WGS sequence"/>
</dbReference>
<dbReference type="InterPro" id="IPR020390">
    <property type="entry name" value="Uncharacterised_YqhV"/>
</dbReference>
<feature type="transmembrane region" description="Helical" evidence="1">
    <location>
        <begin position="71"/>
        <end position="88"/>
    </location>
</feature>
<proteinExistence type="predicted"/>
<dbReference type="STRING" id="1121429.SAMN02745133_00214"/>
<sequence>MFFVTDRIVFAMALLRCFSASIELTAAFLMLKFGRVETALKINAVLAMVGPSIMVLVTTLGLAGLAGKVSFSKLGIIFSGVVLIFYGISRP</sequence>
<keyword evidence="1" id="KW-0812">Transmembrane</keyword>
<dbReference type="OrthoDB" id="1726013at2"/>
<evidence type="ECO:0000313" key="3">
    <source>
        <dbReference type="Proteomes" id="UP000184148"/>
    </source>
</evidence>
<reference evidence="3" key="1">
    <citation type="submission" date="2016-11" db="EMBL/GenBank/DDBJ databases">
        <authorList>
            <person name="Varghese N."/>
            <person name="Submissions S."/>
        </authorList>
    </citation>
    <scope>NUCLEOTIDE SEQUENCE [LARGE SCALE GENOMIC DNA]</scope>
    <source>
        <strain evidence="3">DSM 12395</strain>
    </source>
</reference>
<protein>
    <recommendedName>
        <fullName evidence="4">DUF2619 domain-containing protein</fullName>
    </recommendedName>
</protein>
<evidence type="ECO:0000313" key="2">
    <source>
        <dbReference type="EMBL" id="SHE34895.1"/>
    </source>
</evidence>
<name>A0A1M4SRU6_9FIRM</name>
<keyword evidence="1" id="KW-1133">Transmembrane helix</keyword>
<organism evidence="2 3">
    <name type="scientific">Desulforamulus putei DSM 12395</name>
    <dbReference type="NCBI Taxonomy" id="1121429"/>
    <lineage>
        <taxon>Bacteria</taxon>
        <taxon>Bacillati</taxon>
        <taxon>Bacillota</taxon>
        <taxon>Clostridia</taxon>
        <taxon>Eubacteriales</taxon>
        <taxon>Peptococcaceae</taxon>
        <taxon>Desulforamulus</taxon>
    </lineage>
</organism>
<dbReference type="Pfam" id="PF10942">
    <property type="entry name" value="DUF2619"/>
    <property type="match status" value="1"/>
</dbReference>
<keyword evidence="1" id="KW-0472">Membrane</keyword>
<dbReference type="RefSeq" id="WP_073234332.1">
    <property type="nucleotide sequence ID" value="NZ_FQUY01000001.1"/>
</dbReference>
<feature type="transmembrane region" description="Helical" evidence="1">
    <location>
        <begin position="43"/>
        <end position="65"/>
    </location>
</feature>
<dbReference type="EMBL" id="FQUY01000001">
    <property type="protein sequence ID" value="SHE34895.1"/>
    <property type="molecule type" value="Genomic_DNA"/>
</dbReference>
<dbReference type="AlphaFoldDB" id="A0A1M4SRU6"/>
<evidence type="ECO:0000256" key="1">
    <source>
        <dbReference type="SAM" id="Phobius"/>
    </source>
</evidence>